<feature type="domain" description="CopC" evidence="8">
    <location>
        <begin position="85"/>
        <end position="179"/>
    </location>
</feature>
<dbReference type="InterPro" id="IPR032694">
    <property type="entry name" value="CopC/D"/>
</dbReference>
<evidence type="ECO:0000313" key="10">
    <source>
        <dbReference type="Proteomes" id="UP001246576"/>
    </source>
</evidence>
<evidence type="ECO:0000256" key="7">
    <source>
        <dbReference type="SAM" id="Phobius"/>
    </source>
</evidence>
<keyword evidence="3" id="KW-0479">Metal-binding</keyword>
<name>A0ABU2EI33_9BURK</name>
<dbReference type="SUPFAM" id="SSF81296">
    <property type="entry name" value="E set domains"/>
    <property type="match status" value="1"/>
</dbReference>
<evidence type="ECO:0000313" key="9">
    <source>
        <dbReference type="EMBL" id="MDR9847810.1"/>
    </source>
</evidence>
<keyword evidence="7" id="KW-0472">Membrane</keyword>
<dbReference type="NCBIfam" id="NF033814">
    <property type="entry name" value="copper_CopC"/>
    <property type="match status" value="1"/>
</dbReference>
<evidence type="ECO:0000256" key="5">
    <source>
        <dbReference type="ARBA" id="ARBA00022764"/>
    </source>
</evidence>
<sequence>MHIRLVCDNMSHVLRLGRGKLVAREDVRPDAGSVSFHESNHRTDQGKYIPSADPIAELKIMKNVKRLLSLVILSSLFLAQFVWAHAHLKTAIPGDQAVVASPAELTLTFSEGLNLKFSGVRLSGPDQKEVKLGESMLMDEGKSFMVGIPTRLAPGTYTVQWHALSVDGHKTEGSYSFSVAP</sequence>
<dbReference type="PANTHER" id="PTHR34820">
    <property type="entry name" value="INNER MEMBRANE PROTEIN YEBZ"/>
    <property type="match status" value="1"/>
</dbReference>
<dbReference type="InterPro" id="IPR014755">
    <property type="entry name" value="Cu-Rt/internalin_Ig-like"/>
</dbReference>
<protein>
    <submittedName>
        <fullName evidence="9">Copper homeostasis periplasmic binding protein CopC</fullName>
    </submittedName>
</protein>
<comment type="caution">
    <text evidence="9">The sequence shown here is derived from an EMBL/GenBank/DDBJ whole genome shotgun (WGS) entry which is preliminary data.</text>
</comment>
<keyword evidence="10" id="KW-1185">Reference proteome</keyword>
<keyword evidence="6" id="KW-0186">Copper</keyword>
<keyword evidence="7" id="KW-1133">Transmembrane helix</keyword>
<accession>A0ABU2EI33</accession>
<dbReference type="Gene3D" id="2.60.40.1220">
    <property type="match status" value="1"/>
</dbReference>
<dbReference type="RefSeq" id="WP_245201967.1">
    <property type="nucleotide sequence ID" value="NZ_JAVLSJ010000002.1"/>
</dbReference>
<evidence type="ECO:0000256" key="2">
    <source>
        <dbReference type="ARBA" id="ARBA00010509"/>
    </source>
</evidence>
<dbReference type="Proteomes" id="UP001246576">
    <property type="component" value="Unassembled WGS sequence"/>
</dbReference>
<dbReference type="EMBL" id="JAVLSJ010000002">
    <property type="protein sequence ID" value="MDR9847810.1"/>
    <property type="molecule type" value="Genomic_DNA"/>
</dbReference>
<reference evidence="9" key="1">
    <citation type="submission" date="2023-09" db="EMBL/GenBank/DDBJ databases">
        <title>Description of first Herbaspirillum huttiense subsp. nephrolepsisexaltata and Herbaspirillum huttiense subsp. lycopersicon.</title>
        <authorList>
            <person name="Poudel M."/>
            <person name="Sharma A."/>
            <person name="Goss E."/>
            <person name="Tapia J.H."/>
            <person name="Harmon C.M."/>
            <person name="Jones J.B."/>
        </authorList>
    </citation>
    <scope>NUCLEOTIDE SEQUENCE</scope>
    <source>
        <strain evidence="9">SE1</strain>
    </source>
</reference>
<evidence type="ECO:0000256" key="4">
    <source>
        <dbReference type="ARBA" id="ARBA00022729"/>
    </source>
</evidence>
<keyword evidence="7" id="KW-0812">Transmembrane</keyword>
<organism evidence="9 10">
    <name type="scientific">Herbaspirillum huttiense subsp. lycopersici</name>
    <dbReference type="NCBI Taxonomy" id="3074428"/>
    <lineage>
        <taxon>Bacteria</taxon>
        <taxon>Pseudomonadati</taxon>
        <taxon>Pseudomonadota</taxon>
        <taxon>Betaproteobacteria</taxon>
        <taxon>Burkholderiales</taxon>
        <taxon>Oxalobacteraceae</taxon>
        <taxon>Herbaspirillum</taxon>
    </lineage>
</organism>
<dbReference type="InterPro" id="IPR007348">
    <property type="entry name" value="CopC_dom"/>
</dbReference>
<dbReference type="Pfam" id="PF04234">
    <property type="entry name" value="CopC"/>
    <property type="match status" value="1"/>
</dbReference>
<evidence type="ECO:0000259" key="8">
    <source>
        <dbReference type="Pfam" id="PF04234"/>
    </source>
</evidence>
<gene>
    <name evidence="9" type="primary">copC</name>
    <name evidence="9" type="ORF">RI048_06235</name>
</gene>
<dbReference type="PANTHER" id="PTHR34820:SF4">
    <property type="entry name" value="INNER MEMBRANE PROTEIN YEBZ"/>
    <property type="match status" value="1"/>
</dbReference>
<comment type="subcellular location">
    <subcellularLocation>
        <location evidence="1">Periplasm</location>
    </subcellularLocation>
</comment>
<proteinExistence type="inferred from homology"/>
<dbReference type="InterPro" id="IPR047685">
    <property type="entry name" value="CopC-like"/>
</dbReference>
<keyword evidence="5" id="KW-0574">Periplasm</keyword>
<comment type="similarity">
    <text evidence="2">Belongs to the CopC family.</text>
</comment>
<keyword evidence="4" id="KW-0732">Signal</keyword>
<evidence type="ECO:0000256" key="6">
    <source>
        <dbReference type="ARBA" id="ARBA00023008"/>
    </source>
</evidence>
<evidence type="ECO:0000256" key="1">
    <source>
        <dbReference type="ARBA" id="ARBA00004418"/>
    </source>
</evidence>
<feature type="transmembrane region" description="Helical" evidence="7">
    <location>
        <begin position="67"/>
        <end position="86"/>
    </location>
</feature>
<evidence type="ECO:0000256" key="3">
    <source>
        <dbReference type="ARBA" id="ARBA00022723"/>
    </source>
</evidence>
<dbReference type="InterPro" id="IPR014756">
    <property type="entry name" value="Ig_E-set"/>
</dbReference>